<dbReference type="EMBL" id="CP000698">
    <property type="protein sequence ID" value="ABQ25957.1"/>
    <property type="molecule type" value="Genomic_DNA"/>
</dbReference>
<feature type="region of interest" description="Disordered" evidence="1">
    <location>
        <begin position="1"/>
        <end position="30"/>
    </location>
</feature>
<dbReference type="InterPro" id="IPR008792">
    <property type="entry name" value="PQQD"/>
</dbReference>
<dbReference type="NCBIfam" id="TIGR04302">
    <property type="entry name" value="geo_PqqD_fam"/>
    <property type="match status" value="1"/>
</dbReference>
<dbReference type="InterPro" id="IPR041881">
    <property type="entry name" value="PqqD_sf"/>
</dbReference>
<sequence length="104" mass="11833">MSKIYRNPDVMWREEDESREQANAALEKGENAEDIGTSLLFSDGMMVTLNVLGTEIWKMCDGREVDEIVAELLTQFDVEADVLKNDVAGFLEELAEKGFIHYEE</sequence>
<dbReference type="InterPro" id="IPR027569">
    <property type="entry name" value="Geo_PqqD_fam"/>
</dbReference>
<name>A5GEV2_GEOUR</name>
<gene>
    <name evidence="2" type="ordered locus">Gura_1766</name>
</gene>
<dbReference type="KEGG" id="gur:Gura_1766"/>
<protein>
    <recommendedName>
        <fullName evidence="4">PqqD family protein</fullName>
    </recommendedName>
</protein>
<keyword evidence="3" id="KW-1185">Reference proteome</keyword>
<dbReference type="AlphaFoldDB" id="A5GEV2"/>
<dbReference type="HOGENOM" id="CLU_2246115_0_0_7"/>
<dbReference type="STRING" id="351605.Gura_1766"/>
<dbReference type="OrthoDB" id="5402179at2"/>
<evidence type="ECO:0000256" key="1">
    <source>
        <dbReference type="SAM" id="MobiDB-lite"/>
    </source>
</evidence>
<dbReference type="RefSeq" id="WP_011938663.1">
    <property type="nucleotide sequence ID" value="NC_009483.1"/>
</dbReference>
<evidence type="ECO:0000313" key="3">
    <source>
        <dbReference type="Proteomes" id="UP000006695"/>
    </source>
</evidence>
<organism evidence="2 3">
    <name type="scientific">Geotalea uraniireducens (strain Rf4)</name>
    <name type="common">Geobacter uraniireducens</name>
    <dbReference type="NCBI Taxonomy" id="351605"/>
    <lineage>
        <taxon>Bacteria</taxon>
        <taxon>Pseudomonadati</taxon>
        <taxon>Thermodesulfobacteriota</taxon>
        <taxon>Desulfuromonadia</taxon>
        <taxon>Geobacterales</taxon>
        <taxon>Geobacteraceae</taxon>
        <taxon>Geotalea</taxon>
    </lineage>
</organism>
<dbReference type="Proteomes" id="UP000006695">
    <property type="component" value="Chromosome"/>
</dbReference>
<evidence type="ECO:0008006" key="4">
    <source>
        <dbReference type="Google" id="ProtNLM"/>
    </source>
</evidence>
<accession>A5GEV2</accession>
<proteinExistence type="predicted"/>
<evidence type="ECO:0000313" key="2">
    <source>
        <dbReference type="EMBL" id="ABQ25957.1"/>
    </source>
</evidence>
<reference evidence="2 3" key="1">
    <citation type="submission" date="2007-05" db="EMBL/GenBank/DDBJ databases">
        <title>Complete sequence of Geobacter uraniireducens Rf4.</title>
        <authorList>
            <consortium name="US DOE Joint Genome Institute"/>
            <person name="Copeland A."/>
            <person name="Lucas S."/>
            <person name="Lapidus A."/>
            <person name="Barry K."/>
            <person name="Detter J.C."/>
            <person name="Glavina del Rio T."/>
            <person name="Hammon N."/>
            <person name="Israni S."/>
            <person name="Dalin E."/>
            <person name="Tice H."/>
            <person name="Pitluck S."/>
            <person name="Chertkov O."/>
            <person name="Brettin T."/>
            <person name="Bruce D."/>
            <person name="Han C."/>
            <person name="Schmutz J."/>
            <person name="Larimer F."/>
            <person name="Land M."/>
            <person name="Hauser L."/>
            <person name="Kyrpides N."/>
            <person name="Mikhailova N."/>
            <person name="Shelobolina E."/>
            <person name="Aklujkar M."/>
            <person name="Lovley D."/>
            <person name="Richardson P."/>
        </authorList>
    </citation>
    <scope>NUCLEOTIDE SEQUENCE [LARGE SCALE GENOMIC DNA]</scope>
    <source>
        <strain evidence="2 3">Rf4</strain>
    </source>
</reference>
<dbReference type="Gene3D" id="1.10.10.1150">
    <property type="entry name" value="Coenzyme PQQ synthesis protein D (PqqD)"/>
    <property type="match status" value="1"/>
</dbReference>
<dbReference type="Pfam" id="PF05402">
    <property type="entry name" value="PqqD"/>
    <property type="match status" value="1"/>
</dbReference>